<name>A0ABN8IT14_9NEOP</name>
<dbReference type="EMBL" id="OW152841">
    <property type="protein sequence ID" value="CAH2062519.1"/>
    <property type="molecule type" value="Genomic_DNA"/>
</dbReference>
<evidence type="ECO:0000313" key="2">
    <source>
        <dbReference type="Proteomes" id="UP000837857"/>
    </source>
</evidence>
<evidence type="ECO:0000313" key="1">
    <source>
        <dbReference type="EMBL" id="CAH2062519.1"/>
    </source>
</evidence>
<organism evidence="1 2">
    <name type="scientific">Iphiclides podalirius</name>
    <name type="common">scarce swallowtail</name>
    <dbReference type="NCBI Taxonomy" id="110791"/>
    <lineage>
        <taxon>Eukaryota</taxon>
        <taxon>Metazoa</taxon>
        <taxon>Ecdysozoa</taxon>
        <taxon>Arthropoda</taxon>
        <taxon>Hexapoda</taxon>
        <taxon>Insecta</taxon>
        <taxon>Pterygota</taxon>
        <taxon>Neoptera</taxon>
        <taxon>Endopterygota</taxon>
        <taxon>Lepidoptera</taxon>
        <taxon>Glossata</taxon>
        <taxon>Ditrysia</taxon>
        <taxon>Papilionoidea</taxon>
        <taxon>Papilionidae</taxon>
        <taxon>Papilioninae</taxon>
        <taxon>Iphiclides</taxon>
    </lineage>
</organism>
<protein>
    <submittedName>
        <fullName evidence="1">Uncharacterized protein</fullName>
    </submittedName>
</protein>
<proteinExistence type="predicted"/>
<reference evidence="1" key="1">
    <citation type="submission" date="2022-03" db="EMBL/GenBank/DDBJ databases">
        <authorList>
            <person name="Martin H S."/>
        </authorList>
    </citation>
    <scope>NUCLEOTIDE SEQUENCE</scope>
</reference>
<accession>A0ABN8IT14</accession>
<gene>
    <name evidence="1" type="ORF">IPOD504_LOCUS12049</name>
</gene>
<dbReference type="Proteomes" id="UP000837857">
    <property type="component" value="Chromosome 29"/>
</dbReference>
<keyword evidence="2" id="KW-1185">Reference proteome</keyword>
<sequence>MIKHTVQCNGANTTMFPVPRYRPLSSMNQAHERWARRGDASVISIAFDIGVGGGRGGGKGVAGGKGGVGCSGLNKNNAFLEAPE</sequence>
<feature type="non-terminal residue" evidence="1">
    <location>
        <position position="84"/>
    </location>
</feature>